<protein>
    <submittedName>
        <fullName evidence="1">Uncharacterized protein</fullName>
    </submittedName>
</protein>
<comment type="caution">
    <text evidence="1">The sequence shown here is derived from an EMBL/GenBank/DDBJ whole genome shotgun (WGS) entry which is preliminary data.</text>
</comment>
<sequence length="103" mass="11461">MSNGSVHPEVLLKAEDALLREQIFRIFRDATAGPPSVVPRHLISCTNERFSDMLNPRTLGTLDSILTHPEPDDIDSHKGDERTAIDRVAQISEIGENILWTTA</sequence>
<dbReference type="InParanoid" id="M0D4N0"/>
<gene>
    <name evidence="1" type="ORF">C474_13624</name>
</gene>
<reference evidence="1 2" key="1">
    <citation type="journal article" date="2014" name="PLoS Genet.">
        <title>Phylogenetically driven sequencing of extremely halophilic archaea reveals strategies for static and dynamic osmo-response.</title>
        <authorList>
            <person name="Becker E.A."/>
            <person name="Seitzer P.M."/>
            <person name="Tritt A."/>
            <person name="Larsen D."/>
            <person name="Krusor M."/>
            <person name="Yao A.I."/>
            <person name="Wu D."/>
            <person name="Madern D."/>
            <person name="Eisen J.A."/>
            <person name="Darling A.E."/>
            <person name="Facciotti M.T."/>
        </authorList>
    </citation>
    <scope>NUCLEOTIDE SEQUENCE [LARGE SCALE GENOMIC DNA]</scope>
    <source>
        <strain evidence="1 2">JCM 14848</strain>
    </source>
</reference>
<organism evidence="1 2">
    <name type="scientific">Halogeometricum pallidum JCM 14848</name>
    <dbReference type="NCBI Taxonomy" id="1227487"/>
    <lineage>
        <taxon>Archaea</taxon>
        <taxon>Methanobacteriati</taxon>
        <taxon>Methanobacteriota</taxon>
        <taxon>Stenosarchaea group</taxon>
        <taxon>Halobacteria</taxon>
        <taxon>Halobacteriales</taxon>
        <taxon>Haloferacaceae</taxon>
        <taxon>Halogeometricum</taxon>
    </lineage>
</organism>
<keyword evidence="2" id="KW-1185">Reference proteome</keyword>
<evidence type="ECO:0000313" key="2">
    <source>
        <dbReference type="Proteomes" id="UP000011513"/>
    </source>
</evidence>
<name>M0D4N0_HALPD</name>
<dbReference type="Proteomes" id="UP000011513">
    <property type="component" value="Unassembled WGS sequence"/>
</dbReference>
<dbReference type="AlphaFoldDB" id="M0D4N0"/>
<evidence type="ECO:0000313" key="1">
    <source>
        <dbReference type="EMBL" id="ELZ29114.1"/>
    </source>
</evidence>
<dbReference type="EMBL" id="AOIV01000034">
    <property type="protein sequence ID" value="ELZ29114.1"/>
    <property type="molecule type" value="Genomic_DNA"/>
</dbReference>
<accession>M0D4N0</accession>
<proteinExistence type="predicted"/>